<reference evidence="1 2" key="1">
    <citation type="journal article" date="2013" name="Genome Announc.">
        <title>The Draft Genome Sequence of Sphingomonas paucimobilis Strain HER1398 (Proteobacteria), Host to the Giant PAU Phage, Indicates That It Is a Member of the Genus Sphingobacterium (Bacteroidetes).</title>
        <authorList>
            <person name="White R.A.III."/>
            <person name="Suttle C.A."/>
        </authorList>
    </citation>
    <scope>NUCLEOTIDE SEQUENCE [LARGE SCALE GENOMIC DNA]</scope>
    <source>
        <strain evidence="1 2">HER1398</strain>
    </source>
</reference>
<dbReference type="OrthoDB" id="636744at2"/>
<dbReference type="PROSITE" id="PS51257">
    <property type="entry name" value="PROKAR_LIPOPROTEIN"/>
    <property type="match status" value="1"/>
</dbReference>
<dbReference type="RefSeq" id="WP_021070520.1">
    <property type="nucleotide sequence ID" value="NZ_ATDL01000015.1"/>
</dbReference>
<accession>U2HU49</accession>
<organism evidence="1 2">
    <name type="scientific">Sphingobacterium paucimobilis HER1398</name>
    <dbReference type="NCBI Taxonomy" id="1346330"/>
    <lineage>
        <taxon>Bacteria</taxon>
        <taxon>Pseudomonadati</taxon>
        <taxon>Bacteroidota</taxon>
        <taxon>Sphingobacteriia</taxon>
        <taxon>Sphingobacteriales</taxon>
        <taxon>Sphingobacteriaceae</taxon>
        <taxon>Sphingobacterium</taxon>
    </lineage>
</organism>
<proteinExistence type="predicted"/>
<dbReference type="STRING" id="1346330.M472_09615"/>
<evidence type="ECO:0000313" key="2">
    <source>
        <dbReference type="Proteomes" id="UP000016584"/>
    </source>
</evidence>
<evidence type="ECO:0000313" key="1">
    <source>
        <dbReference type="EMBL" id="ERJ59027.1"/>
    </source>
</evidence>
<comment type="caution">
    <text evidence="1">The sequence shown here is derived from an EMBL/GenBank/DDBJ whole genome shotgun (WGS) entry which is preliminary data.</text>
</comment>
<dbReference type="EMBL" id="ATDL01000015">
    <property type="protein sequence ID" value="ERJ59027.1"/>
    <property type="molecule type" value="Genomic_DNA"/>
</dbReference>
<dbReference type="AlphaFoldDB" id="U2HU49"/>
<gene>
    <name evidence="1" type="ORF">M472_09615</name>
</gene>
<name>U2HU49_9SPHI</name>
<protein>
    <submittedName>
        <fullName evidence="1">Uncharacterized protein</fullName>
    </submittedName>
</protein>
<dbReference type="PATRIC" id="fig|1346330.5.peg.2358"/>
<sequence>MRLKLTIYLIISFSLIGCQKEKQLSPNTTVQNLFAVSDDATDVESVLRRNFFKEENTYLLFTDTLEKKYLGQDAYGDDSWFVERVNIDYSINNTGDMGRVTVFPKMVQKQEAVNFLKNHILSHLGQPLRPYSFLLSDSYDIYDSYRDTWKKYNIKTGLRCIVLSLGTVLQQDESQQKIYVDEVLLEIMKAALSKQDETVLSTFYSYSNAYYSLDKEYDLGWPIELNDHKVREIGFLKDISRYYLPSEKQDLEAFLQQVLSVKRTDFLNTYGAYPLVLAKYDILTEIVTDLGFKL</sequence>
<keyword evidence="2" id="KW-1185">Reference proteome</keyword>
<dbReference type="Proteomes" id="UP000016584">
    <property type="component" value="Unassembled WGS sequence"/>
</dbReference>
<dbReference type="eggNOG" id="ENOG5032ZWB">
    <property type="taxonomic scope" value="Bacteria"/>
</dbReference>